<organism evidence="1">
    <name type="scientific">marine metagenome</name>
    <dbReference type="NCBI Taxonomy" id="408172"/>
    <lineage>
        <taxon>unclassified sequences</taxon>
        <taxon>metagenomes</taxon>
        <taxon>ecological metagenomes</taxon>
    </lineage>
</organism>
<proteinExistence type="predicted"/>
<reference evidence="1" key="1">
    <citation type="submission" date="2018-05" db="EMBL/GenBank/DDBJ databases">
        <authorList>
            <person name="Lanie J.A."/>
            <person name="Ng W.-L."/>
            <person name="Kazmierczak K.M."/>
            <person name="Andrzejewski T.M."/>
            <person name="Davidsen T.M."/>
            <person name="Wayne K.J."/>
            <person name="Tettelin H."/>
            <person name="Glass J.I."/>
            <person name="Rusch D."/>
            <person name="Podicherti R."/>
            <person name="Tsui H.-C.T."/>
            <person name="Winkler M.E."/>
        </authorList>
    </citation>
    <scope>NUCLEOTIDE SEQUENCE</scope>
</reference>
<name>A0A383EDV8_9ZZZZ</name>
<evidence type="ECO:0000313" key="1">
    <source>
        <dbReference type="EMBL" id="SVE54809.1"/>
    </source>
</evidence>
<protein>
    <submittedName>
        <fullName evidence="1">Uncharacterized protein</fullName>
    </submittedName>
</protein>
<accession>A0A383EDV8</accession>
<sequence length="44" mass="4730">GDTLSKGKRQGSTVLIAGDFAREHKHGAQTQVLVKVRIASPDTR</sequence>
<dbReference type="EMBL" id="UINC01224965">
    <property type="protein sequence ID" value="SVE54809.1"/>
    <property type="molecule type" value="Genomic_DNA"/>
</dbReference>
<dbReference type="AlphaFoldDB" id="A0A383EDV8"/>
<gene>
    <name evidence="1" type="ORF">METZ01_LOCUS507663</name>
</gene>
<feature type="non-terminal residue" evidence="1">
    <location>
        <position position="1"/>
    </location>
</feature>